<gene>
    <name evidence="2" type="ORF">MYCIT1_LOCUS14157</name>
</gene>
<keyword evidence="3" id="KW-1185">Reference proteome</keyword>
<comment type="caution">
    <text evidence="2">The sequence shown here is derived from an EMBL/GenBank/DDBJ whole genome shotgun (WGS) entry which is preliminary data.</text>
</comment>
<name>A0AAD2H5U8_9AGAR</name>
<evidence type="ECO:0000313" key="3">
    <source>
        <dbReference type="Proteomes" id="UP001295794"/>
    </source>
</evidence>
<dbReference type="AlphaFoldDB" id="A0AAD2H5U8"/>
<dbReference type="EMBL" id="CAVNYO010000158">
    <property type="protein sequence ID" value="CAK5270013.1"/>
    <property type="molecule type" value="Genomic_DNA"/>
</dbReference>
<dbReference type="Proteomes" id="UP001295794">
    <property type="component" value="Unassembled WGS sequence"/>
</dbReference>
<accession>A0AAD2H5U8</accession>
<dbReference type="Gene3D" id="2.60.120.260">
    <property type="entry name" value="Galactose-binding domain-like"/>
    <property type="match status" value="1"/>
</dbReference>
<feature type="compositionally biased region" description="Polar residues" evidence="1">
    <location>
        <begin position="22"/>
        <end position="33"/>
    </location>
</feature>
<reference evidence="2" key="1">
    <citation type="submission" date="2023-11" db="EMBL/GenBank/DDBJ databases">
        <authorList>
            <person name="De Vega J J."/>
            <person name="De Vega J J."/>
        </authorList>
    </citation>
    <scope>NUCLEOTIDE SEQUENCE</scope>
</reference>
<organism evidence="2 3">
    <name type="scientific">Mycena citricolor</name>
    <dbReference type="NCBI Taxonomy" id="2018698"/>
    <lineage>
        <taxon>Eukaryota</taxon>
        <taxon>Fungi</taxon>
        <taxon>Dikarya</taxon>
        <taxon>Basidiomycota</taxon>
        <taxon>Agaricomycotina</taxon>
        <taxon>Agaricomycetes</taxon>
        <taxon>Agaricomycetidae</taxon>
        <taxon>Agaricales</taxon>
        <taxon>Marasmiineae</taxon>
        <taxon>Mycenaceae</taxon>
        <taxon>Mycena</taxon>
    </lineage>
</organism>
<evidence type="ECO:0000256" key="1">
    <source>
        <dbReference type="SAM" id="MobiDB-lite"/>
    </source>
</evidence>
<proteinExistence type="predicted"/>
<feature type="region of interest" description="Disordered" evidence="1">
    <location>
        <begin position="1"/>
        <end position="37"/>
    </location>
</feature>
<sequence>MSIRRRNYSQATPKPASRKPSPVSQIQTPTAATSHHKPLSQAAWIWTTEASGGNAPPGTRAFLRTYTAPPGQLIASATAIIAADNEYTLYANEFPVGSGSSSSTAQTWSINLGAAPQVVFAVVATNTLTAPLDAAGVIFAAEINFVKTAGNCTGGAYLVSDVSWLWPGDASLPSGFEFPGYNSSSWTAVTMEGGPAPLPGAQSLYLPRRAPSGPFKSRSCRFGTNL</sequence>
<evidence type="ECO:0000313" key="2">
    <source>
        <dbReference type="EMBL" id="CAK5270013.1"/>
    </source>
</evidence>
<protein>
    <submittedName>
        <fullName evidence="2">Uncharacterized protein</fullName>
    </submittedName>
</protein>